<reference evidence="2 3" key="1">
    <citation type="submission" date="2021-03" db="EMBL/GenBank/DDBJ databases">
        <title>Complete genome sequence of Streptomyces cyanogenus S136, producer of anticancer angucycline landomycin A.</title>
        <authorList>
            <person name="Hrab P."/>
            <person name="Ruckert C."/>
            <person name="Busche T."/>
            <person name="Ostash I."/>
            <person name="Kalinowski J."/>
            <person name="Fedorenko V."/>
            <person name="Yushchuk O."/>
            <person name="Ostash B."/>
        </authorList>
    </citation>
    <scope>NUCLEOTIDE SEQUENCE [LARGE SCALE GENOMIC DNA]</scope>
    <source>
        <strain evidence="2 3">S136</strain>
    </source>
</reference>
<accession>A0ABX7TMB6</accession>
<dbReference type="Pfam" id="PF01381">
    <property type="entry name" value="HTH_3"/>
    <property type="match status" value="1"/>
</dbReference>
<evidence type="ECO:0000313" key="3">
    <source>
        <dbReference type="Proteomes" id="UP000663908"/>
    </source>
</evidence>
<dbReference type="InterPro" id="IPR010982">
    <property type="entry name" value="Lambda_DNA-bd_dom_sf"/>
</dbReference>
<protein>
    <submittedName>
        <fullName evidence="2">Transcriptional repressor DicA</fullName>
    </submittedName>
</protein>
<dbReference type="CDD" id="cd00093">
    <property type="entry name" value="HTH_XRE"/>
    <property type="match status" value="1"/>
</dbReference>
<feature type="domain" description="HTH cro/C1-type" evidence="1">
    <location>
        <begin position="24"/>
        <end position="77"/>
    </location>
</feature>
<dbReference type="EMBL" id="CP071839">
    <property type="protein sequence ID" value="QTD96938.1"/>
    <property type="molecule type" value="Genomic_DNA"/>
</dbReference>
<dbReference type="PROSITE" id="PS50943">
    <property type="entry name" value="HTH_CROC1"/>
    <property type="match status" value="1"/>
</dbReference>
<dbReference type="Proteomes" id="UP000663908">
    <property type="component" value="Chromosome"/>
</dbReference>
<keyword evidence="3" id="KW-1185">Reference proteome</keyword>
<dbReference type="SMART" id="SM00530">
    <property type="entry name" value="HTH_XRE"/>
    <property type="match status" value="1"/>
</dbReference>
<gene>
    <name evidence="2" type="ORF">S1361_06215</name>
</gene>
<sequence length="80" mass="9061">MCRVPASDHPQWIIDARRAVGDRIRVRRLHLDMTQETLAHAAGVDRSTIQRMEAGSEMKLSHLLHVAHALRVHVTDLLHG</sequence>
<proteinExistence type="predicted"/>
<organism evidence="2 3">
    <name type="scientific">Streptomyces cyanogenus</name>
    <dbReference type="NCBI Taxonomy" id="80860"/>
    <lineage>
        <taxon>Bacteria</taxon>
        <taxon>Bacillati</taxon>
        <taxon>Actinomycetota</taxon>
        <taxon>Actinomycetes</taxon>
        <taxon>Kitasatosporales</taxon>
        <taxon>Streptomycetaceae</taxon>
        <taxon>Streptomyces</taxon>
    </lineage>
</organism>
<dbReference type="Gene3D" id="1.10.260.40">
    <property type="entry name" value="lambda repressor-like DNA-binding domains"/>
    <property type="match status" value="1"/>
</dbReference>
<dbReference type="SUPFAM" id="SSF47413">
    <property type="entry name" value="lambda repressor-like DNA-binding domains"/>
    <property type="match status" value="1"/>
</dbReference>
<evidence type="ECO:0000259" key="1">
    <source>
        <dbReference type="PROSITE" id="PS50943"/>
    </source>
</evidence>
<evidence type="ECO:0000313" key="2">
    <source>
        <dbReference type="EMBL" id="QTD96938.1"/>
    </source>
</evidence>
<dbReference type="InterPro" id="IPR001387">
    <property type="entry name" value="Cro/C1-type_HTH"/>
</dbReference>
<name>A0ABX7TMB6_STRCY</name>